<organism evidence="1 2">
    <name type="scientific">Paraburkholderia bryophila</name>
    <dbReference type="NCBI Taxonomy" id="420952"/>
    <lineage>
        <taxon>Bacteria</taxon>
        <taxon>Pseudomonadati</taxon>
        <taxon>Pseudomonadota</taxon>
        <taxon>Betaproteobacteria</taxon>
        <taxon>Burkholderiales</taxon>
        <taxon>Burkholderiaceae</taxon>
        <taxon>Paraburkholderia</taxon>
    </lineage>
</organism>
<gene>
    <name evidence="1" type="ORF">BX591_1516</name>
</gene>
<dbReference type="GO" id="GO:0016757">
    <property type="term" value="F:glycosyltransferase activity"/>
    <property type="evidence" value="ECO:0007669"/>
    <property type="project" value="InterPro"/>
</dbReference>
<protein>
    <submittedName>
        <fullName evidence="1">Glycosyl transferase family 9 (Putative heptosyltransferase)</fullName>
    </submittedName>
</protein>
<dbReference type="InterPro" id="IPR002201">
    <property type="entry name" value="Glyco_trans_9"/>
</dbReference>
<dbReference type="Proteomes" id="UP000248918">
    <property type="component" value="Unassembled WGS sequence"/>
</dbReference>
<dbReference type="SUPFAM" id="SSF53756">
    <property type="entry name" value="UDP-Glycosyltransferase/glycogen phosphorylase"/>
    <property type="match status" value="1"/>
</dbReference>
<keyword evidence="1" id="KW-0808">Transferase</keyword>
<reference evidence="1 2" key="1">
    <citation type="submission" date="2018-06" db="EMBL/GenBank/DDBJ databases">
        <title>Genomic Encyclopedia of Type Strains, Phase III (KMG-III): the genomes of soil and plant-associated and newly described type strains.</title>
        <authorList>
            <person name="Whitman W."/>
        </authorList>
    </citation>
    <scope>NUCLEOTIDE SEQUENCE [LARGE SCALE GENOMIC DNA]</scope>
    <source>
        <strain evidence="1 2">LMG 23644</strain>
    </source>
</reference>
<dbReference type="AlphaFoldDB" id="A0A329BGM5"/>
<sequence>MAVKCGELVLRIRRALSVSLIKRKALMLLSGQQLLIANDAPHEVRKLLWYYDWATIGDAIMDLSQRFIIDPHISIDLCMPHGPIELFVGDDRFRRVARSLDDCDARYDMVIVQSLTTKTIFKKLQYHPFTPWLSIMAHGRDERFSRIQLAYEQIARVFKPREAGPIEPALTVSELSARREDAFTISVAVGGGDKRRRYENCAELIRLIYSAWPKHLPSPKFILIGTGDTAHQIAKTVRDDMSCDRVESHIDLPSIAAAAELIKRSSFFVGADGGLMHIAAALGKPGVAIFCEIKPEWRLHSKSKMRPVFSELDINSIPAERVAGEVVDYCCELATA</sequence>
<dbReference type="Gene3D" id="3.40.50.2000">
    <property type="entry name" value="Glycogen Phosphorylase B"/>
    <property type="match status" value="1"/>
</dbReference>
<name>A0A329BGM5_9BURK</name>
<evidence type="ECO:0000313" key="2">
    <source>
        <dbReference type="Proteomes" id="UP000248918"/>
    </source>
</evidence>
<comment type="caution">
    <text evidence="1">The sequence shown here is derived from an EMBL/GenBank/DDBJ whole genome shotgun (WGS) entry which is preliminary data.</text>
</comment>
<evidence type="ECO:0000313" key="1">
    <source>
        <dbReference type="EMBL" id="RAS16049.1"/>
    </source>
</evidence>
<proteinExistence type="predicted"/>
<dbReference type="RefSeq" id="WP_111935856.1">
    <property type="nucleotide sequence ID" value="NZ_CADFFP010000048.1"/>
</dbReference>
<dbReference type="OrthoDB" id="7063138at2"/>
<accession>A0A329BGM5</accession>
<dbReference type="EMBL" id="QLTK01000051">
    <property type="protein sequence ID" value="RAS16049.1"/>
    <property type="molecule type" value="Genomic_DNA"/>
</dbReference>
<dbReference type="Pfam" id="PF01075">
    <property type="entry name" value="Glyco_transf_9"/>
    <property type="match status" value="1"/>
</dbReference>